<evidence type="ECO:0000256" key="6">
    <source>
        <dbReference type="ARBA" id="ARBA00022741"/>
    </source>
</evidence>
<evidence type="ECO:0000256" key="3">
    <source>
        <dbReference type="ARBA" id="ARBA00013355"/>
    </source>
</evidence>
<gene>
    <name evidence="11 13" type="primary">tmk</name>
    <name evidence="13" type="ORF">GCM10009066_10540</name>
</gene>
<dbReference type="EMBL" id="BAAABL010000041">
    <property type="protein sequence ID" value="GAA0298201.1"/>
    <property type="molecule type" value="Genomic_DNA"/>
</dbReference>
<evidence type="ECO:0000256" key="7">
    <source>
        <dbReference type="ARBA" id="ARBA00022777"/>
    </source>
</evidence>
<comment type="caution">
    <text evidence="13">The sequence shown here is derived from an EMBL/GenBank/DDBJ whole genome shotgun (WGS) entry which is preliminary data.</text>
</comment>
<dbReference type="GO" id="GO:0006235">
    <property type="term" value="P:dTTP biosynthetic process"/>
    <property type="evidence" value="ECO:0007669"/>
    <property type="project" value="UniProtKB-UniRule"/>
</dbReference>
<dbReference type="SUPFAM" id="SSF52540">
    <property type="entry name" value="P-loop containing nucleoside triphosphate hydrolases"/>
    <property type="match status" value="1"/>
</dbReference>
<dbReference type="CDD" id="cd01672">
    <property type="entry name" value="TMPK"/>
    <property type="match status" value="1"/>
</dbReference>
<proteinExistence type="inferred from homology"/>
<evidence type="ECO:0000256" key="4">
    <source>
        <dbReference type="ARBA" id="ARBA00022679"/>
    </source>
</evidence>
<dbReference type="Pfam" id="PF02223">
    <property type="entry name" value="Thymidylate_kin"/>
    <property type="match status" value="1"/>
</dbReference>
<evidence type="ECO:0000256" key="8">
    <source>
        <dbReference type="ARBA" id="ARBA00022840"/>
    </source>
</evidence>
<dbReference type="AlphaFoldDB" id="A0AAV3S6L9"/>
<keyword evidence="8 11" id="KW-0067">ATP-binding</keyword>
<evidence type="ECO:0000313" key="14">
    <source>
        <dbReference type="Proteomes" id="UP001500837"/>
    </source>
</evidence>
<dbReference type="Gene3D" id="3.40.50.300">
    <property type="entry name" value="P-loop containing nucleotide triphosphate hydrolases"/>
    <property type="match status" value="1"/>
</dbReference>
<dbReference type="GO" id="GO:0004798">
    <property type="term" value="F:dTMP kinase activity"/>
    <property type="evidence" value="ECO:0007669"/>
    <property type="project" value="UniProtKB-UniRule"/>
</dbReference>
<dbReference type="NCBIfam" id="TIGR00041">
    <property type="entry name" value="DTMP_kinase"/>
    <property type="match status" value="1"/>
</dbReference>
<dbReference type="PANTHER" id="PTHR10344:SF4">
    <property type="entry name" value="UMP-CMP KINASE 2, MITOCHONDRIAL"/>
    <property type="match status" value="1"/>
</dbReference>
<feature type="binding site" evidence="11">
    <location>
        <begin position="7"/>
        <end position="14"/>
    </location>
    <ligand>
        <name>ATP</name>
        <dbReference type="ChEBI" id="CHEBI:30616"/>
    </ligand>
</feature>
<accession>A0AAV3S6L9</accession>
<evidence type="ECO:0000256" key="2">
    <source>
        <dbReference type="ARBA" id="ARBA00012980"/>
    </source>
</evidence>
<evidence type="ECO:0000256" key="11">
    <source>
        <dbReference type="HAMAP-Rule" id="MF_00165"/>
    </source>
</evidence>
<dbReference type="GO" id="GO:0006233">
    <property type="term" value="P:dTDP biosynthetic process"/>
    <property type="evidence" value="ECO:0007669"/>
    <property type="project" value="InterPro"/>
</dbReference>
<dbReference type="RefSeq" id="WP_211312326.1">
    <property type="nucleotide sequence ID" value="NZ_BAAABL010000041.1"/>
</dbReference>
<sequence>MLVTLEGIDGSGKTTAWGALRGARDDGYTFTREPTDSWYGEAVLRSVRDDDADPLAEAFLYTADHAAHLSRTVRPALERGDVVVSDRYSDSRYAYQGVALEGTLDDPLDYVRRVHAPWTRPPDLTLYFDVDPEVAAERAGATNKFEQVAFLERVHENYEELIADEPDRFVRIDAERSVSDVRERVETVLDERVD</sequence>
<reference evidence="13 14" key="1">
    <citation type="journal article" date="2019" name="Int. J. Syst. Evol. Microbiol.">
        <title>The Global Catalogue of Microorganisms (GCM) 10K type strain sequencing project: providing services to taxonomists for standard genome sequencing and annotation.</title>
        <authorList>
            <consortium name="The Broad Institute Genomics Platform"/>
            <consortium name="The Broad Institute Genome Sequencing Center for Infectious Disease"/>
            <person name="Wu L."/>
            <person name="Ma J."/>
        </authorList>
    </citation>
    <scope>NUCLEOTIDE SEQUENCE [LARGE SCALE GENOMIC DNA]</scope>
    <source>
        <strain evidence="13 14">JCM 16330</strain>
    </source>
</reference>
<name>A0AAV3S6L9_9EURY</name>
<dbReference type="EC" id="2.7.4.9" evidence="2 11"/>
<evidence type="ECO:0000313" key="13">
    <source>
        <dbReference type="EMBL" id="GAA0298201.1"/>
    </source>
</evidence>
<dbReference type="InterPro" id="IPR039430">
    <property type="entry name" value="Thymidylate_kin-like_dom"/>
</dbReference>
<dbReference type="HAMAP" id="MF_00165">
    <property type="entry name" value="Thymidylate_kinase"/>
    <property type="match status" value="1"/>
</dbReference>
<organism evidence="13 14">
    <name type="scientific">Halarchaeum salinum</name>
    <dbReference type="NCBI Taxonomy" id="489912"/>
    <lineage>
        <taxon>Archaea</taxon>
        <taxon>Methanobacteriati</taxon>
        <taxon>Methanobacteriota</taxon>
        <taxon>Stenosarchaea group</taxon>
        <taxon>Halobacteria</taxon>
        <taxon>Halobacteriales</taxon>
        <taxon>Halobacteriaceae</taxon>
    </lineage>
</organism>
<keyword evidence="5 11" id="KW-0545">Nucleotide biosynthesis</keyword>
<evidence type="ECO:0000259" key="12">
    <source>
        <dbReference type="Pfam" id="PF02223"/>
    </source>
</evidence>
<keyword evidence="4 11" id="KW-0808">Transferase</keyword>
<protein>
    <recommendedName>
        <fullName evidence="3 11">Probable thymidylate kinase</fullName>
        <ecNumber evidence="2 11">2.7.4.9</ecNumber>
    </recommendedName>
    <alternativeName>
        <fullName evidence="9 11">dTMP kinase</fullName>
    </alternativeName>
</protein>
<keyword evidence="7 11" id="KW-0418">Kinase</keyword>
<dbReference type="InterPro" id="IPR018094">
    <property type="entry name" value="Thymidylate_kinase"/>
</dbReference>
<dbReference type="PANTHER" id="PTHR10344">
    <property type="entry name" value="THYMIDYLATE KINASE"/>
    <property type="match status" value="1"/>
</dbReference>
<dbReference type="GO" id="GO:0006227">
    <property type="term" value="P:dUDP biosynthetic process"/>
    <property type="evidence" value="ECO:0007669"/>
    <property type="project" value="TreeGrafter"/>
</dbReference>
<dbReference type="GO" id="GO:0005737">
    <property type="term" value="C:cytoplasm"/>
    <property type="evidence" value="ECO:0007669"/>
    <property type="project" value="TreeGrafter"/>
</dbReference>
<evidence type="ECO:0000256" key="10">
    <source>
        <dbReference type="ARBA" id="ARBA00048743"/>
    </source>
</evidence>
<keyword evidence="6 11" id="KW-0547">Nucleotide-binding</keyword>
<comment type="similarity">
    <text evidence="1 11">Belongs to the thymidylate kinase family.</text>
</comment>
<keyword evidence="14" id="KW-1185">Reference proteome</keyword>
<dbReference type="GO" id="GO:0005524">
    <property type="term" value="F:ATP binding"/>
    <property type="evidence" value="ECO:0007669"/>
    <property type="project" value="UniProtKB-UniRule"/>
</dbReference>
<comment type="catalytic activity">
    <reaction evidence="10 11">
        <text>dTMP + ATP = dTDP + ADP</text>
        <dbReference type="Rhea" id="RHEA:13517"/>
        <dbReference type="ChEBI" id="CHEBI:30616"/>
        <dbReference type="ChEBI" id="CHEBI:58369"/>
        <dbReference type="ChEBI" id="CHEBI:63528"/>
        <dbReference type="ChEBI" id="CHEBI:456216"/>
        <dbReference type="EC" id="2.7.4.9"/>
    </reaction>
</comment>
<evidence type="ECO:0000256" key="5">
    <source>
        <dbReference type="ARBA" id="ARBA00022727"/>
    </source>
</evidence>
<dbReference type="InterPro" id="IPR027417">
    <property type="entry name" value="P-loop_NTPase"/>
</dbReference>
<feature type="domain" description="Thymidylate kinase-like" evidence="12">
    <location>
        <begin position="5"/>
        <end position="184"/>
    </location>
</feature>
<evidence type="ECO:0000256" key="1">
    <source>
        <dbReference type="ARBA" id="ARBA00009776"/>
    </source>
</evidence>
<evidence type="ECO:0000256" key="9">
    <source>
        <dbReference type="ARBA" id="ARBA00029962"/>
    </source>
</evidence>
<dbReference type="Proteomes" id="UP001500837">
    <property type="component" value="Unassembled WGS sequence"/>
</dbReference>